<keyword evidence="10" id="KW-1185">Reference proteome</keyword>
<dbReference type="SMART" id="SM00443">
    <property type="entry name" value="G_patch"/>
    <property type="match status" value="1"/>
</dbReference>
<evidence type="ECO:0000256" key="6">
    <source>
        <dbReference type="ARBA" id="ARBA00041961"/>
    </source>
</evidence>
<dbReference type="InterPro" id="IPR000467">
    <property type="entry name" value="G_patch_dom"/>
</dbReference>
<dbReference type="GO" id="GO:0006364">
    <property type="term" value="P:rRNA processing"/>
    <property type="evidence" value="ECO:0007669"/>
    <property type="project" value="UniProtKB-KW"/>
</dbReference>
<evidence type="ECO:0000259" key="8">
    <source>
        <dbReference type="PROSITE" id="PS50174"/>
    </source>
</evidence>
<evidence type="ECO:0000256" key="4">
    <source>
        <dbReference type="ARBA" id="ARBA00023242"/>
    </source>
</evidence>
<dbReference type="PROSITE" id="PS50174">
    <property type="entry name" value="G_PATCH"/>
    <property type="match status" value="1"/>
</dbReference>
<sequence>MGLSGPKQKQRLVGSASTRNTAWLNDAAAPGQRMLAQMGWTAGQSLGLSMPGLTENLKVAYKMDNKGIGAQRHEREARANGKDIWVGGGGDLGSLFERLNAANATSPSSSSAVASSSSSAAGDDDGEKRSEKSKKDKKEKKDKKVKKDKKDKKSSKDKSDDCKLKKKRKHDESDDASQRQFKQVRKDKKDKKDKECKKPLEKAVSVVASADPALSKDEDAVDEIKKDVFQGRPVRLAHRAKFLRAKRMVSANDLASVNEILGIASTPSSSAAGTPKAGSGTSTPTIAPPKTYPGPGGSEIALMDVDRRLEAETDQTPELDSSDDEKDRKKANKDRKDRKDRKKKKDKESKKSKKAKKTEVTDGNVMPTEEEKAADEATAAVAAEEKEKATQIGTNSQGLFVFEYLNRRLMIRKAVIARQKKAEQQSIFARAARVGA</sequence>
<keyword evidence="4" id="KW-0539">Nucleus</keyword>
<evidence type="ECO:0000313" key="9">
    <source>
        <dbReference type="EMBL" id="SNX82026.1"/>
    </source>
</evidence>
<proteinExistence type="inferred from homology"/>
<accession>A0AAJ4XHB1</accession>
<feature type="compositionally biased region" description="Acidic residues" evidence="7">
    <location>
        <begin position="312"/>
        <end position="324"/>
    </location>
</feature>
<reference evidence="9" key="1">
    <citation type="submission" date="2023-10" db="EMBL/GenBank/DDBJ databases">
        <authorList>
            <person name="Guldener U."/>
        </authorList>
    </citation>
    <scope>NUCLEOTIDE SEQUENCE</scope>
    <source>
        <strain evidence="9">Mp4</strain>
    </source>
</reference>
<name>A0AAJ4XHB1_9BASI</name>
<evidence type="ECO:0000256" key="5">
    <source>
        <dbReference type="ARBA" id="ARBA00038007"/>
    </source>
</evidence>
<comment type="similarity">
    <text evidence="5">Belongs to the PINX1 family.</text>
</comment>
<comment type="caution">
    <text evidence="9">The sequence shown here is derived from an EMBL/GenBank/DDBJ whole genome shotgun (WGS) entry which is preliminary data.</text>
</comment>
<feature type="compositionally biased region" description="Low complexity" evidence="7">
    <location>
        <begin position="103"/>
        <end position="121"/>
    </location>
</feature>
<dbReference type="AlphaFoldDB" id="A0AAJ4XHB1"/>
<feature type="compositionally biased region" description="Basic residues" evidence="7">
    <location>
        <begin position="137"/>
        <end position="153"/>
    </location>
</feature>
<feature type="domain" description="G-patch" evidence="8">
    <location>
        <begin position="27"/>
        <end position="73"/>
    </location>
</feature>
<feature type="region of interest" description="Disordered" evidence="7">
    <location>
        <begin position="265"/>
        <end position="382"/>
    </location>
</feature>
<evidence type="ECO:0000313" key="10">
    <source>
        <dbReference type="Proteomes" id="UP001294444"/>
    </source>
</evidence>
<keyword evidence="3" id="KW-0698">rRNA processing</keyword>
<dbReference type="InterPro" id="IPR050656">
    <property type="entry name" value="PINX1"/>
</dbReference>
<feature type="compositionally biased region" description="Basic and acidic residues" evidence="7">
    <location>
        <begin position="126"/>
        <end position="136"/>
    </location>
</feature>
<evidence type="ECO:0000256" key="2">
    <source>
        <dbReference type="ARBA" id="ARBA00022517"/>
    </source>
</evidence>
<feature type="compositionally biased region" description="Basic and acidic residues" evidence="7">
    <location>
        <begin position="154"/>
        <end position="163"/>
    </location>
</feature>
<feature type="compositionally biased region" description="Basic and acidic residues" evidence="7">
    <location>
        <begin position="190"/>
        <end position="201"/>
    </location>
</feature>
<evidence type="ECO:0000256" key="7">
    <source>
        <dbReference type="SAM" id="MobiDB-lite"/>
    </source>
</evidence>
<dbReference type="PANTHER" id="PTHR23149:SF31">
    <property type="entry name" value="PROTEIN PXR1"/>
    <property type="match status" value="1"/>
</dbReference>
<dbReference type="GO" id="GO:0005730">
    <property type="term" value="C:nucleolus"/>
    <property type="evidence" value="ECO:0007669"/>
    <property type="project" value="UniProtKB-SubCell"/>
</dbReference>
<feature type="compositionally biased region" description="Low complexity" evidence="7">
    <location>
        <begin position="265"/>
        <end position="285"/>
    </location>
</feature>
<dbReference type="Pfam" id="PF01585">
    <property type="entry name" value="G-patch"/>
    <property type="match status" value="1"/>
</dbReference>
<feature type="region of interest" description="Disordered" evidence="7">
    <location>
        <begin position="103"/>
        <end position="201"/>
    </location>
</feature>
<evidence type="ECO:0000256" key="1">
    <source>
        <dbReference type="ARBA" id="ARBA00004604"/>
    </source>
</evidence>
<dbReference type="EMBL" id="OAPG01000001">
    <property type="protein sequence ID" value="SNX82026.1"/>
    <property type="molecule type" value="Genomic_DNA"/>
</dbReference>
<dbReference type="GO" id="GO:0003676">
    <property type="term" value="F:nucleic acid binding"/>
    <property type="evidence" value="ECO:0007669"/>
    <property type="project" value="InterPro"/>
</dbReference>
<keyword evidence="2" id="KW-0690">Ribosome biogenesis</keyword>
<gene>
    <name evidence="9" type="ORF">MEPE_00731</name>
</gene>
<dbReference type="Proteomes" id="UP001294444">
    <property type="component" value="Unassembled WGS sequence"/>
</dbReference>
<evidence type="ECO:0000256" key="3">
    <source>
        <dbReference type="ARBA" id="ARBA00022552"/>
    </source>
</evidence>
<dbReference type="PANTHER" id="PTHR23149">
    <property type="entry name" value="G PATCH DOMAIN CONTAINING PROTEIN"/>
    <property type="match status" value="1"/>
</dbReference>
<organism evidence="9 10">
    <name type="scientific">Melanopsichium pennsylvanicum</name>
    <dbReference type="NCBI Taxonomy" id="63383"/>
    <lineage>
        <taxon>Eukaryota</taxon>
        <taxon>Fungi</taxon>
        <taxon>Dikarya</taxon>
        <taxon>Basidiomycota</taxon>
        <taxon>Ustilaginomycotina</taxon>
        <taxon>Ustilaginomycetes</taxon>
        <taxon>Ustilaginales</taxon>
        <taxon>Ustilaginaceae</taxon>
        <taxon>Melanopsichium</taxon>
    </lineage>
</organism>
<comment type="subcellular location">
    <subcellularLocation>
        <location evidence="1">Nucleus</location>
        <location evidence="1">Nucleolus</location>
    </subcellularLocation>
</comment>
<protein>
    <recommendedName>
        <fullName evidence="6">PinX1-related protein 1</fullName>
    </recommendedName>
</protein>
<feature type="compositionally biased region" description="Basic residues" evidence="7">
    <location>
        <begin position="329"/>
        <end position="356"/>
    </location>
</feature>